<evidence type="ECO:0000256" key="1">
    <source>
        <dbReference type="SAM" id="Phobius"/>
    </source>
</evidence>
<dbReference type="AlphaFoldDB" id="A0A2R6QS18"/>
<keyword evidence="1" id="KW-1133">Transmembrane helix</keyword>
<accession>A0A2R6QS18</accession>
<keyword evidence="1" id="KW-0472">Membrane</keyword>
<reference evidence="2 3" key="1">
    <citation type="submission" date="2017-07" db="EMBL/GenBank/DDBJ databases">
        <title>An improved, manually edited Actinidia chinensis var. chinensis (kiwifruit) genome highlights the challenges associated with draft genomes and gene prediction in plants.</title>
        <authorList>
            <person name="Pilkington S."/>
            <person name="Crowhurst R."/>
            <person name="Hilario E."/>
            <person name="Nardozza S."/>
            <person name="Fraser L."/>
            <person name="Peng Y."/>
            <person name="Gunaseelan K."/>
            <person name="Simpson R."/>
            <person name="Tahir J."/>
            <person name="Deroles S."/>
            <person name="Templeton K."/>
            <person name="Luo Z."/>
            <person name="Davy M."/>
            <person name="Cheng C."/>
            <person name="Mcneilage M."/>
            <person name="Scaglione D."/>
            <person name="Liu Y."/>
            <person name="Zhang Q."/>
            <person name="Datson P."/>
            <person name="De Silva N."/>
            <person name="Gardiner S."/>
            <person name="Bassett H."/>
            <person name="Chagne D."/>
            <person name="Mccallum J."/>
            <person name="Dzierzon H."/>
            <person name="Deng C."/>
            <person name="Wang Y.-Y."/>
            <person name="Barron N."/>
            <person name="Manako K."/>
            <person name="Bowen J."/>
            <person name="Foster T."/>
            <person name="Erridge Z."/>
            <person name="Tiffin H."/>
            <person name="Waite C."/>
            <person name="Davies K."/>
            <person name="Grierson E."/>
            <person name="Laing W."/>
            <person name="Kirk R."/>
            <person name="Chen X."/>
            <person name="Wood M."/>
            <person name="Montefiori M."/>
            <person name="Brummell D."/>
            <person name="Schwinn K."/>
            <person name="Catanach A."/>
            <person name="Fullerton C."/>
            <person name="Li D."/>
            <person name="Meiyalaghan S."/>
            <person name="Nieuwenhuizen N."/>
            <person name="Read N."/>
            <person name="Prakash R."/>
            <person name="Hunter D."/>
            <person name="Zhang H."/>
            <person name="Mckenzie M."/>
            <person name="Knabel M."/>
            <person name="Harris A."/>
            <person name="Allan A."/>
            <person name="Chen A."/>
            <person name="Janssen B."/>
            <person name="Plunkett B."/>
            <person name="Dwamena C."/>
            <person name="Voogd C."/>
            <person name="Leif D."/>
            <person name="Lafferty D."/>
            <person name="Souleyre E."/>
            <person name="Varkonyi-Gasic E."/>
            <person name="Gambi F."/>
            <person name="Hanley J."/>
            <person name="Yao J.-L."/>
            <person name="Cheung J."/>
            <person name="David K."/>
            <person name="Warren B."/>
            <person name="Marsh K."/>
            <person name="Snowden K."/>
            <person name="Lin-Wang K."/>
            <person name="Brian L."/>
            <person name="Martinez-Sanchez M."/>
            <person name="Wang M."/>
            <person name="Ileperuma N."/>
            <person name="Macnee N."/>
            <person name="Campin R."/>
            <person name="Mcatee P."/>
            <person name="Drummond R."/>
            <person name="Espley R."/>
            <person name="Ireland H."/>
            <person name="Wu R."/>
            <person name="Atkinson R."/>
            <person name="Karunairetnam S."/>
            <person name="Bulley S."/>
            <person name="Chunkath S."/>
            <person name="Hanley Z."/>
            <person name="Storey R."/>
            <person name="Thrimawithana A."/>
            <person name="Thomson S."/>
            <person name="David C."/>
            <person name="Testolin R."/>
        </authorList>
    </citation>
    <scope>NUCLEOTIDE SEQUENCE [LARGE SCALE GENOMIC DNA]</scope>
    <source>
        <strain evidence="3">cv. Red5</strain>
        <tissue evidence="2">Young leaf</tissue>
    </source>
</reference>
<keyword evidence="3" id="KW-1185">Reference proteome</keyword>
<gene>
    <name evidence="2" type="ORF">CEY00_Acc14528</name>
</gene>
<feature type="transmembrane region" description="Helical" evidence="1">
    <location>
        <begin position="46"/>
        <end position="64"/>
    </location>
</feature>
<sequence length="151" mass="16580">MGNRPSLPPPMFRPLPLFPFPAPPLNIPPSCGFPPLVFPFPPTPPIIPGILIQLLISIIVMKIIEDIKNRQGSGGGLVLKNYSKTCDMKMWADPQETKLSDQEAQIPAEYVAELRDHPEELLKSMNIDVPPEYMAEVSAALAAIGRRRTGG</sequence>
<keyword evidence="1" id="KW-0812">Transmembrane</keyword>
<dbReference type="OrthoDB" id="1671673at2759"/>
<evidence type="ECO:0000313" key="2">
    <source>
        <dbReference type="EMBL" id="PSS13914.1"/>
    </source>
</evidence>
<comment type="caution">
    <text evidence="2">The sequence shown here is derived from an EMBL/GenBank/DDBJ whole genome shotgun (WGS) entry which is preliminary data.</text>
</comment>
<dbReference type="Proteomes" id="UP000241394">
    <property type="component" value="Chromosome LG13"/>
</dbReference>
<protein>
    <submittedName>
        <fullName evidence="2">Uncharacterized protein</fullName>
    </submittedName>
</protein>
<dbReference type="EMBL" id="NKQK01000013">
    <property type="protein sequence ID" value="PSS13914.1"/>
    <property type="molecule type" value="Genomic_DNA"/>
</dbReference>
<proteinExistence type="predicted"/>
<evidence type="ECO:0000313" key="3">
    <source>
        <dbReference type="Proteomes" id="UP000241394"/>
    </source>
</evidence>
<reference evidence="3" key="2">
    <citation type="journal article" date="2018" name="BMC Genomics">
        <title>A manually annotated Actinidia chinensis var. chinensis (kiwifruit) genome highlights the challenges associated with draft genomes and gene prediction in plants.</title>
        <authorList>
            <person name="Pilkington S.M."/>
            <person name="Crowhurst R."/>
            <person name="Hilario E."/>
            <person name="Nardozza S."/>
            <person name="Fraser L."/>
            <person name="Peng Y."/>
            <person name="Gunaseelan K."/>
            <person name="Simpson R."/>
            <person name="Tahir J."/>
            <person name="Deroles S.C."/>
            <person name="Templeton K."/>
            <person name="Luo Z."/>
            <person name="Davy M."/>
            <person name="Cheng C."/>
            <person name="McNeilage M."/>
            <person name="Scaglione D."/>
            <person name="Liu Y."/>
            <person name="Zhang Q."/>
            <person name="Datson P."/>
            <person name="De Silva N."/>
            <person name="Gardiner S.E."/>
            <person name="Bassett H."/>
            <person name="Chagne D."/>
            <person name="McCallum J."/>
            <person name="Dzierzon H."/>
            <person name="Deng C."/>
            <person name="Wang Y.Y."/>
            <person name="Barron L."/>
            <person name="Manako K."/>
            <person name="Bowen J."/>
            <person name="Foster T.M."/>
            <person name="Erridge Z.A."/>
            <person name="Tiffin H."/>
            <person name="Waite C.N."/>
            <person name="Davies K.M."/>
            <person name="Grierson E.P."/>
            <person name="Laing W.A."/>
            <person name="Kirk R."/>
            <person name="Chen X."/>
            <person name="Wood M."/>
            <person name="Montefiori M."/>
            <person name="Brummell D.A."/>
            <person name="Schwinn K.E."/>
            <person name="Catanach A."/>
            <person name="Fullerton C."/>
            <person name="Li D."/>
            <person name="Meiyalaghan S."/>
            <person name="Nieuwenhuizen N."/>
            <person name="Read N."/>
            <person name="Prakash R."/>
            <person name="Hunter D."/>
            <person name="Zhang H."/>
            <person name="McKenzie M."/>
            <person name="Knabel M."/>
            <person name="Harris A."/>
            <person name="Allan A.C."/>
            <person name="Gleave A."/>
            <person name="Chen A."/>
            <person name="Janssen B.J."/>
            <person name="Plunkett B."/>
            <person name="Ampomah-Dwamena C."/>
            <person name="Voogd C."/>
            <person name="Leif D."/>
            <person name="Lafferty D."/>
            <person name="Souleyre E.J.F."/>
            <person name="Varkonyi-Gasic E."/>
            <person name="Gambi F."/>
            <person name="Hanley J."/>
            <person name="Yao J.L."/>
            <person name="Cheung J."/>
            <person name="David K.M."/>
            <person name="Warren B."/>
            <person name="Marsh K."/>
            <person name="Snowden K.C."/>
            <person name="Lin-Wang K."/>
            <person name="Brian L."/>
            <person name="Martinez-Sanchez M."/>
            <person name="Wang M."/>
            <person name="Ileperuma N."/>
            <person name="Macnee N."/>
            <person name="Campin R."/>
            <person name="McAtee P."/>
            <person name="Drummond R.S.M."/>
            <person name="Espley R.V."/>
            <person name="Ireland H.S."/>
            <person name="Wu R."/>
            <person name="Atkinson R.G."/>
            <person name="Karunairetnam S."/>
            <person name="Bulley S."/>
            <person name="Chunkath S."/>
            <person name="Hanley Z."/>
            <person name="Storey R."/>
            <person name="Thrimawithana A.H."/>
            <person name="Thomson S."/>
            <person name="David C."/>
            <person name="Testolin R."/>
            <person name="Huang H."/>
            <person name="Hellens R.P."/>
            <person name="Schaffer R.J."/>
        </authorList>
    </citation>
    <scope>NUCLEOTIDE SEQUENCE [LARGE SCALE GENOMIC DNA]</scope>
    <source>
        <strain evidence="3">cv. Red5</strain>
    </source>
</reference>
<dbReference type="Gramene" id="PSS13914">
    <property type="protein sequence ID" value="PSS13914"/>
    <property type="gene ID" value="CEY00_Acc14528"/>
</dbReference>
<name>A0A2R6QS18_ACTCC</name>
<dbReference type="InParanoid" id="A0A2R6QS18"/>
<organism evidence="2 3">
    <name type="scientific">Actinidia chinensis var. chinensis</name>
    <name type="common">Chinese soft-hair kiwi</name>
    <dbReference type="NCBI Taxonomy" id="1590841"/>
    <lineage>
        <taxon>Eukaryota</taxon>
        <taxon>Viridiplantae</taxon>
        <taxon>Streptophyta</taxon>
        <taxon>Embryophyta</taxon>
        <taxon>Tracheophyta</taxon>
        <taxon>Spermatophyta</taxon>
        <taxon>Magnoliopsida</taxon>
        <taxon>eudicotyledons</taxon>
        <taxon>Gunneridae</taxon>
        <taxon>Pentapetalae</taxon>
        <taxon>asterids</taxon>
        <taxon>Ericales</taxon>
        <taxon>Actinidiaceae</taxon>
        <taxon>Actinidia</taxon>
    </lineage>
</organism>